<dbReference type="PANTHER" id="PTHR43685">
    <property type="entry name" value="GLYCOSYLTRANSFERASE"/>
    <property type="match status" value="1"/>
</dbReference>
<gene>
    <name evidence="2" type="ORF">THIOM_002021</name>
</gene>
<name>A0A176S2L5_9GAMM</name>
<dbReference type="SUPFAM" id="SSF53448">
    <property type="entry name" value="Nucleotide-diphospho-sugar transferases"/>
    <property type="match status" value="2"/>
</dbReference>
<reference evidence="2 3" key="1">
    <citation type="submission" date="2016-05" db="EMBL/GenBank/DDBJ databases">
        <title>Single-cell genome of chain-forming Candidatus Thiomargarita nelsonii and comparison to other large sulfur-oxidizing bacteria.</title>
        <authorList>
            <person name="Winkel M."/>
            <person name="Salman V."/>
            <person name="Woyke T."/>
            <person name="Schulz-Vogt H."/>
            <person name="Richter M."/>
            <person name="Flood B."/>
            <person name="Bailey J."/>
            <person name="Amann R."/>
            <person name="Mussmann M."/>
        </authorList>
    </citation>
    <scope>NUCLEOTIDE SEQUENCE [LARGE SCALE GENOMIC DNA]</scope>
    <source>
        <strain evidence="2 3">THI036</strain>
    </source>
</reference>
<dbReference type="EMBL" id="LUTY01001116">
    <property type="protein sequence ID" value="OAD22184.1"/>
    <property type="molecule type" value="Genomic_DNA"/>
</dbReference>
<protein>
    <submittedName>
        <fullName evidence="2">Glycosyl transferase, group 2 family protein</fullName>
    </submittedName>
</protein>
<feature type="domain" description="Glycosyltransferase 2-like" evidence="1">
    <location>
        <begin position="5"/>
        <end position="125"/>
    </location>
</feature>
<dbReference type="PANTHER" id="PTHR43685:SF2">
    <property type="entry name" value="GLYCOSYLTRANSFERASE 2-LIKE DOMAIN-CONTAINING PROTEIN"/>
    <property type="match status" value="1"/>
</dbReference>
<organism evidence="2 3">
    <name type="scientific">Candidatus Thiomargarita nelsonii</name>
    <dbReference type="NCBI Taxonomy" id="1003181"/>
    <lineage>
        <taxon>Bacteria</taxon>
        <taxon>Pseudomonadati</taxon>
        <taxon>Pseudomonadota</taxon>
        <taxon>Gammaproteobacteria</taxon>
        <taxon>Thiotrichales</taxon>
        <taxon>Thiotrichaceae</taxon>
        <taxon>Thiomargarita</taxon>
    </lineage>
</organism>
<feature type="domain" description="Glycosyltransferase 2-like" evidence="1">
    <location>
        <begin position="233"/>
        <end position="311"/>
    </location>
</feature>
<dbReference type="CDD" id="cd00761">
    <property type="entry name" value="Glyco_tranf_GTA_type"/>
    <property type="match status" value="1"/>
</dbReference>
<dbReference type="Proteomes" id="UP000076962">
    <property type="component" value="Unassembled WGS sequence"/>
</dbReference>
<evidence type="ECO:0000313" key="3">
    <source>
        <dbReference type="Proteomes" id="UP000076962"/>
    </source>
</evidence>
<evidence type="ECO:0000313" key="2">
    <source>
        <dbReference type="EMBL" id="OAD22184.1"/>
    </source>
</evidence>
<keyword evidence="3" id="KW-1185">Reference proteome</keyword>
<comment type="caution">
    <text evidence="2">The sequence shown here is derived from an EMBL/GenBank/DDBJ whole genome shotgun (WGS) entry which is preliminary data.</text>
</comment>
<keyword evidence="2" id="KW-0808">Transferase</keyword>
<accession>A0A176S2L5</accession>
<dbReference type="InterPro" id="IPR050834">
    <property type="entry name" value="Glycosyltransf_2"/>
</dbReference>
<proteinExistence type="predicted"/>
<dbReference type="Gene3D" id="3.90.550.10">
    <property type="entry name" value="Spore Coat Polysaccharide Biosynthesis Protein SpsA, Chain A"/>
    <property type="match status" value="2"/>
</dbReference>
<dbReference type="GO" id="GO:0016740">
    <property type="term" value="F:transferase activity"/>
    <property type="evidence" value="ECO:0007669"/>
    <property type="project" value="UniProtKB-KW"/>
</dbReference>
<dbReference type="AlphaFoldDB" id="A0A176S2L5"/>
<dbReference type="InterPro" id="IPR001173">
    <property type="entry name" value="Glyco_trans_2-like"/>
</dbReference>
<sequence>MLDKETPYLSHCLNSVVTQIYPQWEICIVAADNTVLKEYRRRFPNQIKLADNQTSTPYNTALAMVTGEYVALIEPFDLLTKDALLEIAKWINQSSVDMLYSDEDQVNEGGLFDAPYFKPDWSAEMLKGQLYTGQLSVYRTHLLKKIGGFRRELQALQIWDMALRFTAQTQRIQHIPKILYHKRRQPPLSSTLRLKMLQAALDREGQGGRVTLNTTAPNTCLLHYPVQGEPLVSIIIPTKDMADTLAQNIEAIRTITSYPHWEIIIVDNGSTEAATFALFEKYQAELGTNFTVSRHDIPFNFSKLVNQGVKVLDKETPYLSH</sequence>
<dbReference type="Pfam" id="PF00535">
    <property type="entry name" value="Glycos_transf_2"/>
    <property type="match status" value="2"/>
</dbReference>
<feature type="non-terminal residue" evidence="2">
    <location>
        <position position="321"/>
    </location>
</feature>
<evidence type="ECO:0000259" key="1">
    <source>
        <dbReference type="Pfam" id="PF00535"/>
    </source>
</evidence>
<dbReference type="InterPro" id="IPR029044">
    <property type="entry name" value="Nucleotide-diphossugar_trans"/>
</dbReference>